<dbReference type="Proteomes" id="UP000055060">
    <property type="component" value="Unassembled WGS sequence"/>
</dbReference>
<protein>
    <submittedName>
        <fullName evidence="5">ABC-type Fe3+-hydroxamate transport system, periplasmic component</fullName>
    </submittedName>
</protein>
<evidence type="ECO:0000256" key="2">
    <source>
        <dbReference type="ARBA" id="ARBA00022729"/>
    </source>
</evidence>
<dbReference type="PROSITE" id="PS51257">
    <property type="entry name" value="PROKAR_LIPOPROTEIN"/>
    <property type="match status" value="1"/>
</dbReference>
<evidence type="ECO:0000256" key="1">
    <source>
        <dbReference type="ARBA" id="ARBA00008814"/>
    </source>
</evidence>
<reference evidence="5" key="1">
    <citation type="submission" date="2015-07" db="EMBL/GenBank/DDBJ databases">
        <title>Draft Genome Sequences of Anaerolinea thermolimosa IMO-1, Bellilinea caldifistulae GOMI-1, Leptolinea tardivitalis YMTK-2, Levilinea saccharolytica KIBI-1,Longilinea arvoryzae KOME-1, Previously Described as Members of the Anaerolineaceae (Chloroflexi).</title>
        <authorList>
            <person name="Sekiguchi Y."/>
            <person name="Ohashi A."/>
            <person name="Matsuura N."/>
            <person name="Tourlousse M.D."/>
        </authorList>
    </citation>
    <scope>NUCLEOTIDE SEQUENCE [LARGE SCALE GENOMIC DNA]</scope>
    <source>
        <strain evidence="5">KOME-1</strain>
    </source>
</reference>
<evidence type="ECO:0000259" key="4">
    <source>
        <dbReference type="PROSITE" id="PS50983"/>
    </source>
</evidence>
<dbReference type="PANTHER" id="PTHR30535">
    <property type="entry name" value="VITAMIN B12-BINDING PROTEIN"/>
    <property type="match status" value="1"/>
</dbReference>
<gene>
    <name evidence="5" type="ORF">LARV_03659</name>
</gene>
<sequence>MKRLNILLSISILAALLLSACGAAATPTAAPITLTDGLNRSITLAAPAQRIVSLAPSNTEILYAIGAGSQVVGRDDFSDYPTEASKLPSVGGNMGTYSLETIASLKPDLVLAAEINTPELVKSMQDLGLTVYYLSNPKDLDGMYANLKTVAQLAGRESEADALVSSLQKRVQAVKDAITPDAARVTVFYELDGTTDPTKPWTAGKDTFLSQLISMAGGSNIGDNLAGSYAQMSLEELLVQDPSILLLGDAAYGATPEQVAARTGWDALQAVKDNRIYTFDDDLVSRPGPRLVDGLETLAKLLHPELFK</sequence>
<dbReference type="AlphaFoldDB" id="A0A0S7BPT1"/>
<keyword evidence="2 3" id="KW-0732">Signal</keyword>
<feature type="domain" description="Fe/B12 periplasmic-binding" evidence="4">
    <location>
        <begin position="50"/>
        <end position="306"/>
    </location>
</feature>
<name>A0A0S7BPT1_9CHLR</name>
<evidence type="ECO:0000313" key="5">
    <source>
        <dbReference type="EMBL" id="GAP15866.1"/>
    </source>
</evidence>
<dbReference type="PROSITE" id="PS50983">
    <property type="entry name" value="FE_B12_PBP"/>
    <property type="match status" value="1"/>
</dbReference>
<dbReference type="RefSeq" id="WP_075075006.1">
    <property type="nucleotide sequence ID" value="NZ_DF967972.1"/>
</dbReference>
<proteinExistence type="inferred from homology"/>
<dbReference type="OrthoDB" id="9787830at2"/>
<dbReference type="SUPFAM" id="SSF53807">
    <property type="entry name" value="Helical backbone' metal receptor"/>
    <property type="match status" value="1"/>
</dbReference>
<evidence type="ECO:0000256" key="3">
    <source>
        <dbReference type="SAM" id="SignalP"/>
    </source>
</evidence>
<feature type="signal peptide" evidence="3">
    <location>
        <begin position="1"/>
        <end position="25"/>
    </location>
</feature>
<dbReference type="Pfam" id="PF01497">
    <property type="entry name" value="Peripla_BP_2"/>
    <property type="match status" value="1"/>
</dbReference>
<keyword evidence="6" id="KW-1185">Reference proteome</keyword>
<dbReference type="NCBIfam" id="NF038402">
    <property type="entry name" value="TroA_like"/>
    <property type="match status" value="1"/>
</dbReference>
<dbReference type="GO" id="GO:0071281">
    <property type="term" value="P:cellular response to iron ion"/>
    <property type="evidence" value="ECO:0007669"/>
    <property type="project" value="TreeGrafter"/>
</dbReference>
<comment type="similarity">
    <text evidence="1">Belongs to the bacterial solute-binding protein 8 family.</text>
</comment>
<dbReference type="InterPro" id="IPR050902">
    <property type="entry name" value="ABC_Transporter_SBP"/>
</dbReference>
<dbReference type="STRING" id="360412.LARV_03659"/>
<dbReference type="InterPro" id="IPR054828">
    <property type="entry name" value="Vit_B12_bind_prot"/>
</dbReference>
<organism evidence="5">
    <name type="scientific">Longilinea arvoryzae</name>
    <dbReference type="NCBI Taxonomy" id="360412"/>
    <lineage>
        <taxon>Bacteria</taxon>
        <taxon>Bacillati</taxon>
        <taxon>Chloroflexota</taxon>
        <taxon>Anaerolineae</taxon>
        <taxon>Anaerolineales</taxon>
        <taxon>Anaerolineaceae</taxon>
        <taxon>Longilinea</taxon>
    </lineage>
</organism>
<dbReference type="Gene3D" id="3.40.50.1980">
    <property type="entry name" value="Nitrogenase molybdenum iron protein domain"/>
    <property type="match status" value="2"/>
</dbReference>
<evidence type="ECO:0000313" key="6">
    <source>
        <dbReference type="Proteomes" id="UP000055060"/>
    </source>
</evidence>
<feature type="chain" id="PRO_5006633087" evidence="3">
    <location>
        <begin position="26"/>
        <end position="308"/>
    </location>
</feature>
<dbReference type="PANTHER" id="PTHR30535:SF34">
    <property type="entry name" value="MOLYBDATE-BINDING PROTEIN MOLA"/>
    <property type="match status" value="1"/>
</dbReference>
<dbReference type="CDD" id="cd01144">
    <property type="entry name" value="BtuF"/>
    <property type="match status" value="1"/>
</dbReference>
<dbReference type="EMBL" id="DF967972">
    <property type="protein sequence ID" value="GAP15866.1"/>
    <property type="molecule type" value="Genomic_DNA"/>
</dbReference>
<accession>A0A0S7BPT1</accession>
<dbReference type="InterPro" id="IPR002491">
    <property type="entry name" value="ABC_transptr_periplasmic_BD"/>
</dbReference>